<evidence type="ECO:0000313" key="4">
    <source>
        <dbReference type="Proteomes" id="UP000027986"/>
    </source>
</evidence>
<proteinExistence type="predicted"/>
<dbReference type="AlphaFoldDB" id="A0A075JIU1"/>
<protein>
    <submittedName>
        <fullName evidence="3">Membrane protein</fullName>
    </submittedName>
</protein>
<dbReference type="KEGG" id="dni:HX89_06055"/>
<dbReference type="Proteomes" id="UP000027986">
    <property type="component" value="Chromosome"/>
</dbReference>
<feature type="transmembrane region" description="Helical" evidence="2">
    <location>
        <begin position="143"/>
        <end position="163"/>
    </location>
</feature>
<dbReference type="EMBL" id="CP008889">
    <property type="protein sequence ID" value="AIF41869.1"/>
    <property type="molecule type" value="Genomic_DNA"/>
</dbReference>
<dbReference type="HOGENOM" id="CLU_091328_1_0_11"/>
<keyword evidence="4" id="KW-1185">Reference proteome</keyword>
<sequence length="209" mass="23024">MRAVKKKTSSGATAVGATAVEKDATSEPAAPASDAVHPARPGAKNRPTPKRKDQEAARRRPLVETDRKAAKAAEKERAREARAQQRAAADRGEESALPLRDRGPEKRYIRDRVDARLSLGEVAMPLMFILIFSWFLLPKLAAITLALVWVIVLAGLIDSALLWRRIKKDLIAKFGAVPRGGALYAVTRSMQMRRLRFPRPTVKRGDTVA</sequence>
<feature type="transmembrane region" description="Helical" evidence="2">
    <location>
        <begin position="117"/>
        <end position="137"/>
    </location>
</feature>
<evidence type="ECO:0000313" key="3">
    <source>
        <dbReference type="EMBL" id="AIF41869.1"/>
    </source>
</evidence>
<dbReference type="Pfam" id="PF11241">
    <property type="entry name" value="DUF3043"/>
    <property type="match status" value="1"/>
</dbReference>
<evidence type="ECO:0000256" key="1">
    <source>
        <dbReference type="SAM" id="MobiDB-lite"/>
    </source>
</evidence>
<organism evidence="3 4">
    <name type="scientific">Dermacoccus nishinomiyaensis</name>
    <dbReference type="NCBI Taxonomy" id="1274"/>
    <lineage>
        <taxon>Bacteria</taxon>
        <taxon>Bacillati</taxon>
        <taxon>Actinomycetota</taxon>
        <taxon>Actinomycetes</taxon>
        <taxon>Micrococcales</taxon>
        <taxon>Dermacoccaceae</taxon>
        <taxon>Dermacoccus</taxon>
    </lineage>
</organism>
<dbReference type="OrthoDB" id="5194448at2"/>
<keyword evidence="2" id="KW-0812">Transmembrane</keyword>
<gene>
    <name evidence="3" type="ORF">HX89_06055</name>
</gene>
<name>A0A075JIU1_9MICO</name>
<keyword evidence="2" id="KW-0472">Membrane</keyword>
<accession>A0A075JIU1</accession>
<dbReference type="eggNOG" id="ENOG5031D67">
    <property type="taxonomic scope" value="Bacteria"/>
</dbReference>
<reference evidence="3 4" key="1">
    <citation type="submission" date="2014-07" db="EMBL/GenBank/DDBJ databases">
        <title>Genome Sequencing of Dermacoccus nishinomiyaensis.</title>
        <authorList>
            <person name="Hong K.W."/>
            <person name="Chan K.G."/>
        </authorList>
    </citation>
    <scope>NUCLEOTIDE SEQUENCE [LARGE SCALE GENOMIC DNA]</scope>
    <source>
        <strain evidence="3 4">M25</strain>
    </source>
</reference>
<feature type="compositionally biased region" description="Low complexity" evidence="1">
    <location>
        <begin position="9"/>
        <end position="19"/>
    </location>
</feature>
<evidence type="ECO:0000256" key="2">
    <source>
        <dbReference type="SAM" id="Phobius"/>
    </source>
</evidence>
<feature type="compositionally biased region" description="Basic and acidic residues" evidence="1">
    <location>
        <begin position="50"/>
        <end position="100"/>
    </location>
</feature>
<feature type="region of interest" description="Disordered" evidence="1">
    <location>
        <begin position="1"/>
        <end position="100"/>
    </location>
</feature>
<dbReference type="RefSeq" id="WP_038567774.1">
    <property type="nucleotide sequence ID" value="NZ_CP008889.1"/>
</dbReference>
<dbReference type="GeneID" id="41840739"/>
<dbReference type="InterPro" id="IPR021403">
    <property type="entry name" value="DUF3043"/>
</dbReference>
<keyword evidence="2" id="KW-1133">Transmembrane helix</keyword>